<organism evidence="4 5">
    <name type="scientific">Asparagus officinalis</name>
    <name type="common">Garden asparagus</name>
    <dbReference type="NCBI Taxonomy" id="4686"/>
    <lineage>
        <taxon>Eukaryota</taxon>
        <taxon>Viridiplantae</taxon>
        <taxon>Streptophyta</taxon>
        <taxon>Embryophyta</taxon>
        <taxon>Tracheophyta</taxon>
        <taxon>Spermatophyta</taxon>
        <taxon>Magnoliopsida</taxon>
        <taxon>Liliopsida</taxon>
        <taxon>Asparagales</taxon>
        <taxon>Asparagaceae</taxon>
        <taxon>Asparagoideae</taxon>
        <taxon>Asparagus</taxon>
    </lineage>
</organism>
<dbReference type="GO" id="GO:0002181">
    <property type="term" value="P:cytoplasmic translation"/>
    <property type="evidence" value="ECO:0007669"/>
    <property type="project" value="TreeGrafter"/>
</dbReference>
<dbReference type="InterPro" id="IPR050323">
    <property type="entry name" value="Ribosomal_protein_uL10"/>
</dbReference>
<dbReference type="PANTHER" id="PTHR45699">
    <property type="entry name" value="60S ACIDIC RIBOSOMAL PROTEIN P0"/>
    <property type="match status" value="1"/>
</dbReference>
<dbReference type="EMBL" id="CM007382">
    <property type="protein sequence ID" value="ONK76819.1"/>
    <property type="molecule type" value="Genomic_DNA"/>
</dbReference>
<sequence length="77" mass="8029">MQGNVGLIFTKGDLKEVSEEVAKYKVGAPARVGLVAPIDVVVPPGNTGLDPSQTSFFQVDHSTIGYIGKDATHGCSI</sequence>
<keyword evidence="2" id="KW-0689">Ribosomal protein</keyword>
<comment type="similarity">
    <text evidence="1">Belongs to the universal ribosomal protein uL10 family.</text>
</comment>
<proteinExistence type="inferred from homology"/>
<keyword evidence="5" id="KW-1185">Reference proteome</keyword>
<evidence type="ECO:0000313" key="4">
    <source>
        <dbReference type="EMBL" id="ONK76819.1"/>
    </source>
</evidence>
<evidence type="ECO:0000256" key="2">
    <source>
        <dbReference type="ARBA" id="ARBA00022980"/>
    </source>
</evidence>
<protein>
    <recommendedName>
        <fullName evidence="6">60S ribosomal protein L10P insertion domain-containing protein</fullName>
    </recommendedName>
</protein>
<evidence type="ECO:0000256" key="1">
    <source>
        <dbReference type="ARBA" id="ARBA00008889"/>
    </source>
</evidence>
<dbReference type="Proteomes" id="UP000243459">
    <property type="component" value="Chromosome 2"/>
</dbReference>
<gene>
    <name evidence="4" type="ORF">A4U43_C02F160</name>
</gene>
<evidence type="ECO:0008006" key="6">
    <source>
        <dbReference type="Google" id="ProtNLM"/>
    </source>
</evidence>
<dbReference type="GO" id="GO:0022625">
    <property type="term" value="C:cytosolic large ribosomal subunit"/>
    <property type="evidence" value="ECO:0007669"/>
    <property type="project" value="TreeGrafter"/>
</dbReference>
<name>A0A5P1FIU1_ASPOF</name>
<dbReference type="AlphaFoldDB" id="A0A5P1FIU1"/>
<dbReference type="Gene3D" id="3.30.70.1730">
    <property type="match status" value="1"/>
</dbReference>
<evidence type="ECO:0000256" key="3">
    <source>
        <dbReference type="ARBA" id="ARBA00023274"/>
    </source>
</evidence>
<dbReference type="Gramene" id="ONK76819">
    <property type="protein sequence ID" value="ONK76819"/>
    <property type="gene ID" value="A4U43_C02F160"/>
</dbReference>
<dbReference type="GO" id="GO:0003735">
    <property type="term" value="F:structural constituent of ribosome"/>
    <property type="evidence" value="ECO:0007669"/>
    <property type="project" value="TreeGrafter"/>
</dbReference>
<accession>A0A5P1FIU1</accession>
<dbReference type="GO" id="GO:0000027">
    <property type="term" value="P:ribosomal large subunit assembly"/>
    <property type="evidence" value="ECO:0007669"/>
    <property type="project" value="TreeGrafter"/>
</dbReference>
<reference evidence="5" key="1">
    <citation type="journal article" date="2017" name="Nat. Commun.">
        <title>The asparagus genome sheds light on the origin and evolution of a young Y chromosome.</title>
        <authorList>
            <person name="Harkess A."/>
            <person name="Zhou J."/>
            <person name="Xu C."/>
            <person name="Bowers J.E."/>
            <person name="Van der Hulst R."/>
            <person name="Ayyampalayam S."/>
            <person name="Mercati F."/>
            <person name="Riccardi P."/>
            <person name="McKain M.R."/>
            <person name="Kakrana A."/>
            <person name="Tang H."/>
            <person name="Ray J."/>
            <person name="Groenendijk J."/>
            <person name="Arikit S."/>
            <person name="Mathioni S.M."/>
            <person name="Nakano M."/>
            <person name="Shan H."/>
            <person name="Telgmann-Rauber A."/>
            <person name="Kanno A."/>
            <person name="Yue Z."/>
            <person name="Chen H."/>
            <person name="Li W."/>
            <person name="Chen Y."/>
            <person name="Xu X."/>
            <person name="Zhang Y."/>
            <person name="Luo S."/>
            <person name="Chen H."/>
            <person name="Gao J."/>
            <person name="Mao Z."/>
            <person name="Pires J.C."/>
            <person name="Luo M."/>
            <person name="Kudrna D."/>
            <person name="Wing R.A."/>
            <person name="Meyers B.C."/>
            <person name="Yi K."/>
            <person name="Kong H."/>
            <person name="Lavrijsen P."/>
            <person name="Sunseri F."/>
            <person name="Falavigna A."/>
            <person name="Ye Y."/>
            <person name="Leebens-Mack J.H."/>
            <person name="Chen G."/>
        </authorList>
    </citation>
    <scope>NUCLEOTIDE SEQUENCE [LARGE SCALE GENOMIC DNA]</scope>
    <source>
        <strain evidence="5">cv. DH0086</strain>
    </source>
</reference>
<dbReference type="PANTHER" id="PTHR45699:SF3">
    <property type="entry name" value="LARGE RIBOSOMAL SUBUNIT PROTEIN UL10"/>
    <property type="match status" value="1"/>
</dbReference>
<keyword evidence="3" id="KW-0687">Ribonucleoprotein</keyword>
<dbReference type="GO" id="GO:0070180">
    <property type="term" value="F:large ribosomal subunit rRNA binding"/>
    <property type="evidence" value="ECO:0007669"/>
    <property type="project" value="TreeGrafter"/>
</dbReference>
<evidence type="ECO:0000313" key="5">
    <source>
        <dbReference type="Proteomes" id="UP000243459"/>
    </source>
</evidence>
<dbReference type="InterPro" id="IPR043141">
    <property type="entry name" value="Ribosomal_uL10-like_sf"/>
</dbReference>